<organism evidence="5 6">
    <name type="scientific">Microbispora oryzae</name>
    <dbReference type="NCBI Taxonomy" id="2806554"/>
    <lineage>
        <taxon>Bacteria</taxon>
        <taxon>Bacillati</taxon>
        <taxon>Actinomycetota</taxon>
        <taxon>Actinomycetes</taxon>
        <taxon>Streptosporangiales</taxon>
        <taxon>Streptosporangiaceae</taxon>
        <taxon>Microbispora</taxon>
    </lineage>
</organism>
<evidence type="ECO:0000256" key="3">
    <source>
        <dbReference type="ARBA" id="ARBA00022989"/>
    </source>
</evidence>
<name>A0A940WP46_9ACTN</name>
<reference evidence="5" key="1">
    <citation type="submission" date="2021-02" db="EMBL/GenBank/DDBJ databases">
        <title>Draft genome sequence of Microbispora sp. RL4-1S isolated from rice leaves in Thailand.</title>
        <authorList>
            <person name="Muangham S."/>
            <person name="Duangmal K."/>
        </authorList>
    </citation>
    <scope>NUCLEOTIDE SEQUENCE</scope>
    <source>
        <strain evidence="5">RL4-1S</strain>
    </source>
</reference>
<evidence type="ECO:0000256" key="2">
    <source>
        <dbReference type="ARBA" id="ARBA00022692"/>
    </source>
</evidence>
<comment type="caution">
    <text evidence="5">The sequence shown here is derived from an EMBL/GenBank/DDBJ whole genome shotgun (WGS) entry which is preliminary data.</text>
</comment>
<keyword evidence="6" id="KW-1185">Reference proteome</keyword>
<sequence length="55" mass="5724">MDVTAVILSIVLATSTLASGTTKLAGTRAMREDARRFGFSYSAYRLIGLGEAAAA</sequence>
<dbReference type="Proteomes" id="UP000674234">
    <property type="component" value="Unassembled WGS sequence"/>
</dbReference>
<dbReference type="RefSeq" id="WP_210158683.1">
    <property type="nucleotide sequence ID" value="NZ_JAFCNB010000019.1"/>
</dbReference>
<dbReference type="InterPro" id="IPR032808">
    <property type="entry name" value="DoxX"/>
</dbReference>
<evidence type="ECO:0000313" key="5">
    <source>
        <dbReference type="EMBL" id="MBP2707417.1"/>
    </source>
</evidence>
<comment type="subcellular location">
    <subcellularLocation>
        <location evidence="1">Membrane</location>
        <topology evidence="1">Multi-pass membrane protein</topology>
    </subcellularLocation>
</comment>
<evidence type="ECO:0000313" key="6">
    <source>
        <dbReference type="Proteomes" id="UP000674234"/>
    </source>
</evidence>
<gene>
    <name evidence="5" type="ORF">JOL79_26895</name>
</gene>
<dbReference type="AlphaFoldDB" id="A0A940WP46"/>
<dbReference type="Pfam" id="PF13564">
    <property type="entry name" value="DoxX_2"/>
    <property type="match status" value="1"/>
</dbReference>
<accession>A0A940WP46</accession>
<keyword evidence="2" id="KW-0812">Transmembrane</keyword>
<dbReference type="EMBL" id="JAFCNB010000019">
    <property type="protein sequence ID" value="MBP2707417.1"/>
    <property type="molecule type" value="Genomic_DNA"/>
</dbReference>
<protein>
    <submittedName>
        <fullName evidence="5">DoxX family protein</fullName>
    </submittedName>
</protein>
<keyword evidence="4" id="KW-0472">Membrane</keyword>
<evidence type="ECO:0000256" key="4">
    <source>
        <dbReference type="ARBA" id="ARBA00023136"/>
    </source>
</evidence>
<evidence type="ECO:0000256" key="1">
    <source>
        <dbReference type="ARBA" id="ARBA00004141"/>
    </source>
</evidence>
<keyword evidence="3" id="KW-1133">Transmembrane helix</keyword>
<proteinExistence type="predicted"/>
<dbReference type="GO" id="GO:0016020">
    <property type="term" value="C:membrane"/>
    <property type="evidence" value="ECO:0007669"/>
    <property type="project" value="UniProtKB-SubCell"/>
</dbReference>